<evidence type="ECO:0000313" key="1">
    <source>
        <dbReference type="EMBL" id="MCI24115.1"/>
    </source>
</evidence>
<dbReference type="EMBL" id="LXQA010139632">
    <property type="protein sequence ID" value="MCI24115.1"/>
    <property type="molecule type" value="Genomic_DNA"/>
</dbReference>
<reference evidence="1 2" key="1">
    <citation type="journal article" date="2018" name="Front. Plant Sci.">
        <title>Red Clover (Trifolium pratense) and Zigzag Clover (T. medium) - A Picture of Genomic Similarities and Differences.</title>
        <authorList>
            <person name="Dluhosova J."/>
            <person name="Istvanek J."/>
            <person name="Nedelnik J."/>
            <person name="Repkova J."/>
        </authorList>
    </citation>
    <scope>NUCLEOTIDE SEQUENCE [LARGE SCALE GENOMIC DNA]</scope>
    <source>
        <strain evidence="2">cv. 10/8</strain>
        <tissue evidence="1">Leaf</tissue>
    </source>
</reference>
<dbReference type="Proteomes" id="UP000265520">
    <property type="component" value="Unassembled WGS sequence"/>
</dbReference>
<accession>A0A392QLE3</accession>
<proteinExistence type="predicted"/>
<dbReference type="AlphaFoldDB" id="A0A392QLE3"/>
<name>A0A392QLE3_9FABA</name>
<keyword evidence="2" id="KW-1185">Reference proteome</keyword>
<sequence length="60" mass="6624">MVLKAKYGGDIVYSPKLLNSGDIKFASLWWKDLCLLGRMATNEDGDWCSDIMVKKLGNGG</sequence>
<organism evidence="1 2">
    <name type="scientific">Trifolium medium</name>
    <dbReference type="NCBI Taxonomy" id="97028"/>
    <lineage>
        <taxon>Eukaryota</taxon>
        <taxon>Viridiplantae</taxon>
        <taxon>Streptophyta</taxon>
        <taxon>Embryophyta</taxon>
        <taxon>Tracheophyta</taxon>
        <taxon>Spermatophyta</taxon>
        <taxon>Magnoliopsida</taxon>
        <taxon>eudicotyledons</taxon>
        <taxon>Gunneridae</taxon>
        <taxon>Pentapetalae</taxon>
        <taxon>rosids</taxon>
        <taxon>fabids</taxon>
        <taxon>Fabales</taxon>
        <taxon>Fabaceae</taxon>
        <taxon>Papilionoideae</taxon>
        <taxon>50 kb inversion clade</taxon>
        <taxon>NPAAA clade</taxon>
        <taxon>Hologalegina</taxon>
        <taxon>IRL clade</taxon>
        <taxon>Trifolieae</taxon>
        <taxon>Trifolium</taxon>
    </lineage>
</organism>
<feature type="non-terminal residue" evidence="1">
    <location>
        <position position="60"/>
    </location>
</feature>
<evidence type="ECO:0000313" key="2">
    <source>
        <dbReference type="Proteomes" id="UP000265520"/>
    </source>
</evidence>
<comment type="caution">
    <text evidence="1">The sequence shown here is derived from an EMBL/GenBank/DDBJ whole genome shotgun (WGS) entry which is preliminary data.</text>
</comment>
<protein>
    <submittedName>
        <fullName evidence="1">Uncharacterized protein</fullName>
    </submittedName>
</protein>